<gene>
    <name evidence="1" type="ORF">SAMN02745751_02792</name>
</gene>
<accession>A0A1M6K3F0</accession>
<name>A0A1M6K3F0_9FIRM</name>
<keyword evidence="2" id="KW-1185">Reference proteome</keyword>
<dbReference type="STRING" id="1121476.SAMN02745751_02792"/>
<proteinExistence type="predicted"/>
<protein>
    <submittedName>
        <fullName evidence="1">Uncharacterized protein</fullName>
    </submittedName>
</protein>
<reference evidence="1 2" key="1">
    <citation type="submission" date="2016-11" db="EMBL/GenBank/DDBJ databases">
        <authorList>
            <person name="Jaros S."/>
            <person name="Januszkiewicz K."/>
            <person name="Wedrychowicz H."/>
        </authorList>
    </citation>
    <scope>NUCLEOTIDE SEQUENCE [LARGE SCALE GENOMIC DNA]</scope>
    <source>
        <strain evidence="1 2">DSM 17477</strain>
    </source>
</reference>
<dbReference type="Proteomes" id="UP000184052">
    <property type="component" value="Unassembled WGS sequence"/>
</dbReference>
<dbReference type="AlphaFoldDB" id="A0A1M6K3F0"/>
<organism evidence="1 2">
    <name type="scientific">Dethiosulfatibacter aminovorans DSM 17477</name>
    <dbReference type="NCBI Taxonomy" id="1121476"/>
    <lineage>
        <taxon>Bacteria</taxon>
        <taxon>Bacillati</taxon>
        <taxon>Bacillota</taxon>
        <taxon>Tissierellia</taxon>
        <taxon>Dethiosulfatibacter</taxon>
    </lineage>
</organism>
<dbReference type="EMBL" id="FQZL01000024">
    <property type="protein sequence ID" value="SHJ53392.1"/>
    <property type="molecule type" value="Genomic_DNA"/>
</dbReference>
<evidence type="ECO:0000313" key="1">
    <source>
        <dbReference type="EMBL" id="SHJ53392.1"/>
    </source>
</evidence>
<sequence>MLYYNDYNVRKSNMYHYIDEIEIADPDGDWYPLMNKFYAEGFSRYADEDVELLIMYSYGDFKLGTSTLFDSESPQFNSFYGCYIIKGNKDEYFGCDRYGKILIDRIALVPEYDFKYLVAGDMGLAKEDFFLEYEVVDSRVQNESDYLEMKIRTNSIYHGYEEFNINYVQYGIPYKKCERKDFYPIDIYCKLKIEKVENNTVIVYYIFTPTKELMDSWNGGIYEGLYN</sequence>
<evidence type="ECO:0000313" key="2">
    <source>
        <dbReference type="Proteomes" id="UP000184052"/>
    </source>
</evidence>